<dbReference type="Gene3D" id="3.40.50.2300">
    <property type="match status" value="2"/>
</dbReference>
<accession>A0ABT9FQQ9</accession>
<reference evidence="6 7" key="1">
    <citation type="submission" date="2022-10" db="EMBL/GenBank/DDBJ databases">
        <title>Paenibacillus description and whole genome data of maize root bacterial community.</title>
        <authorList>
            <person name="Marton D."/>
            <person name="Farkas M."/>
            <person name="Cserhati M."/>
        </authorList>
    </citation>
    <scope>NUCLEOTIDE SEQUENCE [LARGE SCALE GENOMIC DNA]</scope>
    <source>
        <strain evidence="6 7">P96</strain>
    </source>
</reference>
<organism evidence="6 7">
    <name type="scientific">Paenibacillus zeirhizosphaerae</name>
    <dbReference type="NCBI Taxonomy" id="2987519"/>
    <lineage>
        <taxon>Bacteria</taxon>
        <taxon>Bacillati</taxon>
        <taxon>Bacillota</taxon>
        <taxon>Bacilli</taxon>
        <taxon>Bacillales</taxon>
        <taxon>Paenibacillaceae</taxon>
        <taxon>Paenibacillus</taxon>
    </lineage>
</organism>
<dbReference type="SMART" id="SM00354">
    <property type="entry name" value="HTH_LACI"/>
    <property type="match status" value="1"/>
</dbReference>
<dbReference type="PANTHER" id="PTHR30146:SF95">
    <property type="entry name" value="RIBOSE OPERON REPRESSOR"/>
    <property type="match status" value="1"/>
</dbReference>
<dbReference type="RefSeq" id="WP_305754677.1">
    <property type="nucleotide sequence ID" value="NZ_JAPCKK010000015.1"/>
</dbReference>
<dbReference type="PRINTS" id="PR00036">
    <property type="entry name" value="HTHLACI"/>
</dbReference>
<evidence type="ECO:0000256" key="1">
    <source>
        <dbReference type="ARBA" id="ARBA00022491"/>
    </source>
</evidence>
<evidence type="ECO:0000256" key="4">
    <source>
        <dbReference type="ARBA" id="ARBA00023163"/>
    </source>
</evidence>
<dbReference type="InterPro" id="IPR010982">
    <property type="entry name" value="Lambda_DNA-bd_dom_sf"/>
</dbReference>
<keyword evidence="4" id="KW-0804">Transcription</keyword>
<dbReference type="InterPro" id="IPR001761">
    <property type="entry name" value="Peripla_BP/Lac1_sug-bd_dom"/>
</dbReference>
<keyword evidence="3 6" id="KW-0238">DNA-binding</keyword>
<evidence type="ECO:0000259" key="5">
    <source>
        <dbReference type="PROSITE" id="PS50932"/>
    </source>
</evidence>
<dbReference type="Gene3D" id="1.10.260.40">
    <property type="entry name" value="lambda repressor-like DNA-binding domains"/>
    <property type="match status" value="1"/>
</dbReference>
<sequence>MSSIKDVANLAGVAVGTVSRVINNSGSVKPATRKKVEKAIQELNYIPNEVARNFKMQKSKMVALLLPSIWHPFFSELAYYIEDELDREGFKLMLCNSGGKPEKELYYLDMLQQNKVAGIVGITYNDIENNVSNDIPIVSIDRHFNKKITCVTSDNYEGGRLALRELVKAGAKKMAFLGSVTSVFSETMNRREGFMHEAKIMGVDCVVYEKPDPVLDDDAYFDEFLDKYQDVDGIFAITDMFAAKYIDKAGRQGIRVPEDVKVIGYDGIQDHSYFHPVLSTIRQPVEEMARMTIRLLYKKIEGETLEREVYRLPVIFRRGETT</sequence>
<dbReference type="CDD" id="cd01392">
    <property type="entry name" value="HTH_LacI"/>
    <property type="match status" value="1"/>
</dbReference>
<dbReference type="PROSITE" id="PS50932">
    <property type="entry name" value="HTH_LACI_2"/>
    <property type="match status" value="1"/>
</dbReference>
<dbReference type="PANTHER" id="PTHR30146">
    <property type="entry name" value="LACI-RELATED TRANSCRIPTIONAL REPRESSOR"/>
    <property type="match status" value="1"/>
</dbReference>
<dbReference type="GO" id="GO:0003677">
    <property type="term" value="F:DNA binding"/>
    <property type="evidence" value="ECO:0007669"/>
    <property type="project" value="UniProtKB-KW"/>
</dbReference>
<feature type="domain" description="HTH lacI-type" evidence="5">
    <location>
        <begin position="2"/>
        <end position="56"/>
    </location>
</feature>
<keyword evidence="2" id="KW-0805">Transcription regulation</keyword>
<dbReference type="Pfam" id="PF00532">
    <property type="entry name" value="Peripla_BP_1"/>
    <property type="match status" value="1"/>
</dbReference>
<evidence type="ECO:0000313" key="7">
    <source>
        <dbReference type="Proteomes" id="UP001241848"/>
    </source>
</evidence>
<name>A0ABT9FQQ9_9BACL</name>
<dbReference type="SUPFAM" id="SSF47413">
    <property type="entry name" value="lambda repressor-like DNA-binding domains"/>
    <property type="match status" value="1"/>
</dbReference>
<dbReference type="SUPFAM" id="SSF53822">
    <property type="entry name" value="Periplasmic binding protein-like I"/>
    <property type="match status" value="1"/>
</dbReference>
<dbReference type="InterPro" id="IPR000843">
    <property type="entry name" value="HTH_LacI"/>
</dbReference>
<protein>
    <submittedName>
        <fullName evidence="6">LacI family DNA-binding transcriptional regulator</fullName>
    </submittedName>
</protein>
<keyword evidence="7" id="KW-1185">Reference proteome</keyword>
<dbReference type="EMBL" id="JAPCKK010000015">
    <property type="protein sequence ID" value="MDP4097048.1"/>
    <property type="molecule type" value="Genomic_DNA"/>
</dbReference>
<dbReference type="InterPro" id="IPR028082">
    <property type="entry name" value="Peripla_BP_I"/>
</dbReference>
<proteinExistence type="predicted"/>
<dbReference type="Proteomes" id="UP001241848">
    <property type="component" value="Unassembled WGS sequence"/>
</dbReference>
<evidence type="ECO:0000256" key="3">
    <source>
        <dbReference type="ARBA" id="ARBA00023125"/>
    </source>
</evidence>
<dbReference type="CDD" id="cd06291">
    <property type="entry name" value="PBP1_Qymf-like"/>
    <property type="match status" value="1"/>
</dbReference>
<evidence type="ECO:0000313" key="6">
    <source>
        <dbReference type="EMBL" id="MDP4097048.1"/>
    </source>
</evidence>
<evidence type="ECO:0000256" key="2">
    <source>
        <dbReference type="ARBA" id="ARBA00023015"/>
    </source>
</evidence>
<gene>
    <name evidence="6" type="ORF">OIN60_09725</name>
</gene>
<dbReference type="Pfam" id="PF00356">
    <property type="entry name" value="LacI"/>
    <property type="match status" value="1"/>
</dbReference>
<comment type="caution">
    <text evidence="6">The sequence shown here is derived from an EMBL/GenBank/DDBJ whole genome shotgun (WGS) entry which is preliminary data.</text>
</comment>
<keyword evidence="1" id="KW-0678">Repressor</keyword>